<dbReference type="RefSeq" id="XP_011498305.1">
    <property type="nucleotide sequence ID" value="XM_011500003.1"/>
</dbReference>
<sequence>MDKNMQRVGVGVGAFHNPPKASYSEETKNLIKVLMEESKLTMMQRKTIQDAMNRGDSLPPPTPIPKKEKQSNNIQVTYPSVWKRRSRDMILNSGAYEREQFRRTEPLPNKEKQKRHLACMMAYGKDMPATPREQGIMPKPRRLPQLNNKDDPVKDIVQGIQERIEFLQDMECLGLGKKYKSIMHQEIAQKIRELETMEKSKSLEISKELEKFKYEHPPPKPFPLGELDV</sequence>
<feature type="region of interest" description="Disordered" evidence="1">
    <location>
        <begin position="52"/>
        <end position="71"/>
    </location>
</feature>
<proteinExistence type="predicted"/>
<reference evidence="3" key="1">
    <citation type="submission" date="2025-08" db="UniProtKB">
        <authorList>
            <consortium name="RefSeq"/>
        </authorList>
    </citation>
    <scope>IDENTIFICATION</scope>
</reference>
<evidence type="ECO:0000313" key="3">
    <source>
        <dbReference type="RefSeq" id="XP_011498305.1"/>
    </source>
</evidence>
<feature type="region of interest" description="Disordered" evidence="1">
    <location>
        <begin position="127"/>
        <end position="150"/>
    </location>
</feature>
<evidence type="ECO:0000313" key="2">
    <source>
        <dbReference type="Proteomes" id="UP000695007"/>
    </source>
</evidence>
<accession>A0AAJ6YHS3</accession>
<dbReference type="GeneID" id="105362541"/>
<feature type="compositionally biased region" description="Basic and acidic residues" evidence="1">
    <location>
        <begin position="209"/>
        <end position="218"/>
    </location>
</feature>
<organism evidence="2 3">
    <name type="scientific">Ceratosolen solmsi marchali</name>
    <dbReference type="NCBI Taxonomy" id="326594"/>
    <lineage>
        <taxon>Eukaryota</taxon>
        <taxon>Metazoa</taxon>
        <taxon>Ecdysozoa</taxon>
        <taxon>Arthropoda</taxon>
        <taxon>Hexapoda</taxon>
        <taxon>Insecta</taxon>
        <taxon>Pterygota</taxon>
        <taxon>Neoptera</taxon>
        <taxon>Endopterygota</taxon>
        <taxon>Hymenoptera</taxon>
        <taxon>Apocrita</taxon>
        <taxon>Proctotrupomorpha</taxon>
        <taxon>Chalcidoidea</taxon>
        <taxon>Agaonidae</taxon>
        <taxon>Agaoninae</taxon>
        <taxon>Ceratosolen</taxon>
    </lineage>
</organism>
<dbReference type="PANTHER" id="PTHR28348:SF1">
    <property type="entry name" value="UPF0193 PROTEIN EVG1"/>
    <property type="match status" value="1"/>
</dbReference>
<gene>
    <name evidence="3" type="primary">LOC105362541</name>
</gene>
<dbReference type="Pfam" id="PF05250">
    <property type="entry name" value="UPF0193"/>
    <property type="match status" value="1"/>
</dbReference>
<keyword evidence="2" id="KW-1185">Reference proteome</keyword>
<dbReference type="KEGG" id="csol:105362541"/>
<dbReference type="AlphaFoldDB" id="A0AAJ6YHS3"/>
<protein>
    <submittedName>
        <fullName evidence="3">UPF0193 protein EVG1</fullName>
    </submittedName>
</protein>
<evidence type="ECO:0000256" key="1">
    <source>
        <dbReference type="SAM" id="MobiDB-lite"/>
    </source>
</evidence>
<feature type="region of interest" description="Disordered" evidence="1">
    <location>
        <begin position="209"/>
        <end position="229"/>
    </location>
</feature>
<dbReference type="PANTHER" id="PTHR28348">
    <property type="entry name" value="UPF0193 PROTEIN EVG1"/>
    <property type="match status" value="1"/>
</dbReference>
<name>A0AAJ6YHS3_9HYME</name>
<dbReference type="InterPro" id="IPR007914">
    <property type="entry name" value="UPF0193"/>
</dbReference>
<dbReference type="Proteomes" id="UP000695007">
    <property type="component" value="Unplaced"/>
</dbReference>